<sequence>MKFTYTLTNIGWGDVYLKIGQTEIYMETSYLSEPLIDLVRSVECLIPSLNEPDEARDVVTFDWDSEPAIHRWRITKVANTKIRIEIKLFEDGIKTNSGELLLSEECDLMEFIQELVEALEMLLKNHGLVGSISDSRKRDK</sequence>
<reference evidence="1 2" key="1">
    <citation type="submission" date="2019-11" db="EMBL/GenBank/DDBJ databases">
        <title>Paenibacillus monticola sp. nov., a novel PGPR strain isolated from mountain sample in China.</title>
        <authorList>
            <person name="Zhao Q."/>
            <person name="Li H.-P."/>
            <person name="Zhang J.-L."/>
        </authorList>
    </citation>
    <scope>NUCLEOTIDE SEQUENCE [LARGE SCALE GENOMIC DNA]</scope>
    <source>
        <strain evidence="1 2">LC-T2</strain>
    </source>
</reference>
<organism evidence="1 2">
    <name type="scientific">Paenibacillus monticola</name>
    <dbReference type="NCBI Taxonomy" id="2666075"/>
    <lineage>
        <taxon>Bacteria</taxon>
        <taxon>Bacillati</taxon>
        <taxon>Bacillota</taxon>
        <taxon>Bacilli</taxon>
        <taxon>Bacillales</taxon>
        <taxon>Paenibacillaceae</taxon>
        <taxon>Paenibacillus</taxon>
    </lineage>
</organism>
<comment type="caution">
    <text evidence="1">The sequence shown here is derived from an EMBL/GenBank/DDBJ whole genome shotgun (WGS) entry which is preliminary data.</text>
</comment>
<evidence type="ECO:0000313" key="2">
    <source>
        <dbReference type="Proteomes" id="UP000463051"/>
    </source>
</evidence>
<evidence type="ECO:0000313" key="1">
    <source>
        <dbReference type="EMBL" id="MRN56109.1"/>
    </source>
</evidence>
<proteinExistence type="predicted"/>
<keyword evidence="2" id="KW-1185">Reference proteome</keyword>
<name>A0A7X2L456_9BACL</name>
<protein>
    <submittedName>
        <fullName evidence="1">Uncharacterized protein</fullName>
    </submittedName>
</protein>
<dbReference type="RefSeq" id="WP_154121609.1">
    <property type="nucleotide sequence ID" value="NZ_WJXB01000012.1"/>
</dbReference>
<dbReference type="Proteomes" id="UP000463051">
    <property type="component" value="Unassembled WGS sequence"/>
</dbReference>
<accession>A0A7X2L456</accession>
<dbReference type="EMBL" id="WJXB01000012">
    <property type="protein sequence ID" value="MRN56109.1"/>
    <property type="molecule type" value="Genomic_DNA"/>
</dbReference>
<dbReference type="AlphaFoldDB" id="A0A7X2L456"/>
<gene>
    <name evidence="1" type="ORF">GJB61_24350</name>
</gene>